<dbReference type="GO" id="GO:0071111">
    <property type="term" value="F:cyclic-guanylate-specific phosphodiesterase activity"/>
    <property type="evidence" value="ECO:0007669"/>
    <property type="project" value="InterPro"/>
</dbReference>
<evidence type="ECO:0000259" key="1">
    <source>
        <dbReference type="PROSITE" id="PS50883"/>
    </source>
</evidence>
<dbReference type="SUPFAM" id="SSF141868">
    <property type="entry name" value="EAL domain-like"/>
    <property type="match status" value="1"/>
</dbReference>
<protein>
    <submittedName>
        <fullName evidence="2">EAL domain-containing protein</fullName>
    </submittedName>
</protein>
<accession>A0AAU8DW16</accession>
<dbReference type="Pfam" id="PF00563">
    <property type="entry name" value="EAL"/>
    <property type="match status" value="1"/>
</dbReference>
<sequence length="252" mass="27478">MVPPIIDLDTGRTVGLEALARWQHPNGEITYPGGFVPLAEDSDLIIDLDKSVMRRAFMDLRRWQRKQPDLRMSVNLSGRHFDQKDYSSSIVESLVAADVSAESIDLELTESSRLNPQSSGLQISLLRDVGFRIWLDDVGTGWSALDYLLRLPVNGIKIDRAVSVALGTHVGNAMTRAVTGLAVELDLSTIIEGIETVAQAELARTLGCTLAQGHLWSAAIPASVLDEAMDSLPDHQGMPSWPLSCALSRPHS</sequence>
<dbReference type="PANTHER" id="PTHR33121">
    <property type="entry name" value="CYCLIC DI-GMP PHOSPHODIESTERASE PDEF"/>
    <property type="match status" value="1"/>
</dbReference>
<dbReference type="PANTHER" id="PTHR33121:SF70">
    <property type="entry name" value="SIGNALING PROTEIN YKOW"/>
    <property type="match status" value="1"/>
</dbReference>
<dbReference type="Gene3D" id="3.20.20.450">
    <property type="entry name" value="EAL domain"/>
    <property type="match status" value="1"/>
</dbReference>
<dbReference type="AlphaFoldDB" id="A0AAU8DW16"/>
<feature type="domain" description="EAL" evidence="1">
    <location>
        <begin position="1"/>
        <end position="233"/>
    </location>
</feature>
<dbReference type="SMART" id="SM00052">
    <property type="entry name" value="EAL"/>
    <property type="match status" value="1"/>
</dbReference>
<dbReference type="InterPro" id="IPR050706">
    <property type="entry name" value="Cyclic-di-GMP_PDE-like"/>
</dbReference>
<dbReference type="InterPro" id="IPR035919">
    <property type="entry name" value="EAL_sf"/>
</dbReference>
<dbReference type="EMBL" id="CP159218">
    <property type="protein sequence ID" value="XCG65050.1"/>
    <property type="molecule type" value="Genomic_DNA"/>
</dbReference>
<proteinExistence type="predicted"/>
<dbReference type="CDD" id="cd01948">
    <property type="entry name" value="EAL"/>
    <property type="match status" value="1"/>
</dbReference>
<gene>
    <name evidence="2" type="ORF">ABLG96_07045</name>
</gene>
<dbReference type="RefSeq" id="WP_353650661.1">
    <property type="nucleotide sequence ID" value="NZ_CP159218.1"/>
</dbReference>
<dbReference type="PROSITE" id="PS50883">
    <property type="entry name" value="EAL"/>
    <property type="match status" value="1"/>
</dbReference>
<reference evidence="2" key="1">
    <citation type="submission" date="2024-05" db="EMBL/GenBank/DDBJ databases">
        <authorList>
            <person name="Cai S.Y."/>
            <person name="Jin L.M."/>
            <person name="Li H.R."/>
        </authorList>
    </citation>
    <scope>NUCLEOTIDE SEQUENCE</scope>
    <source>
        <strain evidence="2">A5-74</strain>
    </source>
</reference>
<organism evidence="2">
    <name type="scientific">Nakamurella sp. A5-74</name>
    <dbReference type="NCBI Taxonomy" id="3158264"/>
    <lineage>
        <taxon>Bacteria</taxon>
        <taxon>Bacillati</taxon>
        <taxon>Actinomycetota</taxon>
        <taxon>Actinomycetes</taxon>
        <taxon>Nakamurellales</taxon>
        <taxon>Nakamurellaceae</taxon>
        <taxon>Nakamurella</taxon>
    </lineage>
</organism>
<name>A0AAU8DW16_9ACTN</name>
<dbReference type="InterPro" id="IPR001633">
    <property type="entry name" value="EAL_dom"/>
</dbReference>
<evidence type="ECO:0000313" key="2">
    <source>
        <dbReference type="EMBL" id="XCG65050.1"/>
    </source>
</evidence>